<evidence type="ECO:0000313" key="3">
    <source>
        <dbReference type="EMBL" id="CAC5386846.1"/>
    </source>
</evidence>
<dbReference type="InterPro" id="IPR011990">
    <property type="entry name" value="TPR-like_helical_dom_sf"/>
</dbReference>
<dbReference type="PANTHER" id="PTHR22904">
    <property type="entry name" value="TPR REPEAT CONTAINING PROTEIN"/>
    <property type="match status" value="1"/>
</dbReference>
<keyword evidence="1" id="KW-0677">Repeat</keyword>
<accession>A0A6J8BTH1</accession>
<evidence type="ECO:0000256" key="1">
    <source>
        <dbReference type="ARBA" id="ARBA00022737"/>
    </source>
</evidence>
<dbReference type="EMBL" id="CACVKT020003931">
    <property type="protein sequence ID" value="CAC5386846.1"/>
    <property type="molecule type" value="Genomic_DNA"/>
</dbReference>
<organism evidence="3 4">
    <name type="scientific">Mytilus coruscus</name>
    <name type="common">Sea mussel</name>
    <dbReference type="NCBI Taxonomy" id="42192"/>
    <lineage>
        <taxon>Eukaryota</taxon>
        <taxon>Metazoa</taxon>
        <taxon>Spiralia</taxon>
        <taxon>Lophotrochozoa</taxon>
        <taxon>Mollusca</taxon>
        <taxon>Bivalvia</taxon>
        <taxon>Autobranchia</taxon>
        <taxon>Pteriomorphia</taxon>
        <taxon>Mytilida</taxon>
        <taxon>Mytiloidea</taxon>
        <taxon>Mytilidae</taxon>
        <taxon>Mytilinae</taxon>
        <taxon>Mytilus</taxon>
    </lineage>
</organism>
<sequence>MQASAIHNSLSQRQDAAMEDQNQMLNIMASLNMDEHTYNELTSIIIPLLERDRIRVQNCIVTVLQDEDNENIKSFAVVPLTPDRLREIGNNAFAENRYEDALQYYTEALRACQKKDYDHRILSNRSLVYLKVHEYTYAHNDANDSIEINLYFWKPHGNHTPLPNSGTQANCHLKWKVRV</sequence>
<dbReference type="PANTHER" id="PTHR22904:SF532">
    <property type="entry name" value="HEAT SHOCK PROTEIN STI1-LIKE PROTEIN"/>
    <property type="match status" value="1"/>
</dbReference>
<protein>
    <submittedName>
        <fullName evidence="3">Uncharacterized protein</fullName>
    </submittedName>
</protein>
<gene>
    <name evidence="3" type="ORF">MCOR_22244</name>
</gene>
<dbReference type="SUPFAM" id="SSF48452">
    <property type="entry name" value="TPR-like"/>
    <property type="match status" value="1"/>
</dbReference>
<evidence type="ECO:0000313" key="4">
    <source>
        <dbReference type="Proteomes" id="UP000507470"/>
    </source>
</evidence>
<dbReference type="GO" id="GO:0051879">
    <property type="term" value="F:Hsp90 protein binding"/>
    <property type="evidence" value="ECO:0007669"/>
    <property type="project" value="TreeGrafter"/>
</dbReference>
<name>A0A6J8BTH1_MYTCO</name>
<proteinExistence type="predicted"/>
<dbReference type="OrthoDB" id="2423701at2759"/>
<reference evidence="3 4" key="1">
    <citation type="submission" date="2020-06" db="EMBL/GenBank/DDBJ databases">
        <authorList>
            <person name="Li R."/>
            <person name="Bekaert M."/>
        </authorList>
    </citation>
    <scope>NUCLEOTIDE SEQUENCE [LARGE SCALE GENOMIC DNA]</scope>
    <source>
        <strain evidence="4">wild</strain>
    </source>
</reference>
<keyword evidence="4" id="KW-1185">Reference proteome</keyword>
<dbReference type="Proteomes" id="UP000507470">
    <property type="component" value="Unassembled WGS sequence"/>
</dbReference>
<dbReference type="AlphaFoldDB" id="A0A6J8BTH1"/>
<evidence type="ECO:0000256" key="2">
    <source>
        <dbReference type="ARBA" id="ARBA00022803"/>
    </source>
</evidence>
<keyword evidence="2" id="KW-0802">TPR repeat</keyword>
<dbReference type="Gene3D" id="1.25.40.10">
    <property type="entry name" value="Tetratricopeptide repeat domain"/>
    <property type="match status" value="1"/>
</dbReference>